<dbReference type="AlphaFoldDB" id="A0A3D6BQ61"/>
<dbReference type="Proteomes" id="UP000263268">
    <property type="component" value="Unassembled WGS sequence"/>
</dbReference>
<keyword evidence="1" id="KW-1133">Transmembrane helix</keyword>
<protein>
    <recommendedName>
        <fullName evidence="4">Sugar transporter</fullName>
    </recommendedName>
</protein>
<feature type="transmembrane region" description="Helical" evidence="1">
    <location>
        <begin position="12"/>
        <end position="36"/>
    </location>
</feature>
<gene>
    <name evidence="2" type="ORF">DHV22_07170</name>
</gene>
<reference evidence="2 3" key="1">
    <citation type="journal article" date="2018" name="Nat. Biotechnol.">
        <title>A standardized bacterial taxonomy based on genome phylogeny substantially revises the tree of life.</title>
        <authorList>
            <person name="Parks D.H."/>
            <person name="Chuvochina M."/>
            <person name="Waite D.W."/>
            <person name="Rinke C."/>
            <person name="Skarshewski A."/>
            <person name="Chaumeil P.A."/>
            <person name="Hugenholtz P."/>
        </authorList>
    </citation>
    <scope>NUCLEOTIDE SEQUENCE [LARGE SCALE GENOMIC DNA]</scope>
    <source>
        <strain evidence="2">UBA10227</strain>
    </source>
</reference>
<comment type="caution">
    <text evidence="2">The sequence shown here is derived from an EMBL/GenBank/DDBJ whole genome shotgun (WGS) entry which is preliminary data.</text>
</comment>
<dbReference type="RefSeq" id="WP_417854583.1">
    <property type="nucleotide sequence ID" value="NZ_JBLWTM010000013.1"/>
</dbReference>
<evidence type="ECO:0000313" key="3">
    <source>
        <dbReference type="Proteomes" id="UP000263268"/>
    </source>
</evidence>
<evidence type="ECO:0008006" key="4">
    <source>
        <dbReference type="Google" id="ProtNLM"/>
    </source>
</evidence>
<evidence type="ECO:0000313" key="2">
    <source>
        <dbReference type="EMBL" id="HCY81381.1"/>
    </source>
</evidence>
<feature type="transmembrane region" description="Helical" evidence="1">
    <location>
        <begin position="87"/>
        <end position="106"/>
    </location>
</feature>
<proteinExistence type="predicted"/>
<sequence length="145" mass="15943">MTDISTNKPPLWFWIVSIVALIWNLMGVMAYLGQAYMTDADLAALPETEQALYANVPAWVTAAFAVAVFGGALASITLLLRKKIAKTLFIISLIGIVVQMSYNLFMSDVMEVYGPGGMIMPIMVLIIGVYLIMFSNKSIARNWIS</sequence>
<feature type="transmembrane region" description="Helical" evidence="1">
    <location>
        <begin position="112"/>
        <end position="133"/>
    </location>
</feature>
<dbReference type="EMBL" id="DPRK01000116">
    <property type="protein sequence ID" value="HCY81381.1"/>
    <property type="molecule type" value="Genomic_DNA"/>
</dbReference>
<name>A0A3D6BQ61_9FLAO</name>
<feature type="transmembrane region" description="Helical" evidence="1">
    <location>
        <begin position="56"/>
        <end position="80"/>
    </location>
</feature>
<keyword evidence="1" id="KW-0812">Transmembrane</keyword>
<organism evidence="2 3">
    <name type="scientific">Xanthomarina gelatinilytica</name>
    <dbReference type="NCBI Taxonomy" id="1137281"/>
    <lineage>
        <taxon>Bacteria</taxon>
        <taxon>Pseudomonadati</taxon>
        <taxon>Bacteroidota</taxon>
        <taxon>Flavobacteriia</taxon>
        <taxon>Flavobacteriales</taxon>
        <taxon>Flavobacteriaceae</taxon>
        <taxon>Xanthomarina</taxon>
    </lineage>
</organism>
<keyword evidence="1" id="KW-0472">Membrane</keyword>
<evidence type="ECO:0000256" key="1">
    <source>
        <dbReference type="SAM" id="Phobius"/>
    </source>
</evidence>
<accession>A0A3D6BQ61</accession>